<dbReference type="Pfam" id="PF09918">
    <property type="entry name" value="DUF2148"/>
    <property type="match status" value="1"/>
</dbReference>
<evidence type="ECO:0000256" key="2">
    <source>
        <dbReference type="ARBA" id="ARBA00022723"/>
    </source>
</evidence>
<evidence type="ECO:0000256" key="3">
    <source>
        <dbReference type="ARBA" id="ARBA00023004"/>
    </source>
</evidence>
<keyword evidence="3" id="KW-0408">Iron</keyword>
<protein>
    <recommendedName>
        <fullName evidence="5">4Fe-4S domain-containing protein</fullName>
    </recommendedName>
</protein>
<gene>
    <name evidence="6" type="ordered locus">Arcpr_0685</name>
</gene>
<dbReference type="PaxDb" id="572546-Arcpr_0685"/>
<dbReference type="RefSeq" id="WP_012940085.1">
    <property type="nucleotide sequence ID" value="NC_013741.1"/>
</dbReference>
<proteinExistence type="predicted"/>
<dbReference type="PANTHER" id="PTHR40101:SF1">
    <property type="entry name" value="4FE-4S DOMAIN-CONTAINING PROTEIN"/>
    <property type="match status" value="1"/>
</dbReference>
<sequence length="181" mass="19618">MIEKEENLRSEAVRISALLMAISARTAPKSKGIDDLEIVYVSGEDKDRIADKMIELAKEKGEGWKRDGESLKKAEGILVIGVKGDKSLGLNCSACGFRDCKEFENAVRVKGDYDGPNCVFKILDLGIALGSAVKLASIINVDNRIIYRIGVVAKMLGIVKSTVALGIPLACTGKNPFFDRK</sequence>
<feature type="domain" description="4Fe-4S" evidence="5">
    <location>
        <begin position="72"/>
        <end position="135"/>
    </location>
</feature>
<dbReference type="AlphaFoldDB" id="D2RHH4"/>
<dbReference type="Proteomes" id="UP000001901">
    <property type="component" value="Chromosome"/>
</dbReference>
<keyword evidence="2" id="KW-0479">Metal-binding</keyword>
<organism evidence="6 7">
    <name type="scientific">Archaeoglobus profundus (strain DSM 5631 / JCM 9629 / NBRC 100127 / Av18)</name>
    <dbReference type="NCBI Taxonomy" id="572546"/>
    <lineage>
        <taxon>Archaea</taxon>
        <taxon>Methanobacteriati</taxon>
        <taxon>Methanobacteriota</taxon>
        <taxon>Archaeoglobi</taxon>
        <taxon>Archaeoglobales</taxon>
        <taxon>Archaeoglobaceae</taxon>
        <taxon>Archaeoglobus</taxon>
    </lineage>
</organism>
<evidence type="ECO:0000259" key="5">
    <source>
        <dbReference type="PROSITE" id="PS51656"/>
    </source>
</evidence>
<name>D2RHH4_ARCPA</name>
<dbReference type="GeneID" id="8739345"/>
<dbReference type="GO" id="GO:0046872">
    <property type="term" value="F:metal ion binding"/>
    <property type="evidence" value="ECO:0007669"/>
    <property type="project" value="UniProtKB-KW"/>
</dbReference>
<dbReference type="STRING" id="572546.Arcpr_0685"/>
<keyword evidence="7" id="KW-1185">Reference proteome</keyword>
<dbReference type="OrthoDB" id="146335at2157"/>
<dbReference type="eggNOG" id="arCOG04483">
    <property type="taxonomic scope" value="Archaea"/>
</dbReference>
<dbReference type="PROSITE" id="PS51656">
    <property type="entry name" value="4FE4S"/>
    <property type="match status" value="1"/>
</dbReference>
<dbReference type="InterPro" id="IPR007202">
    <property type="entry name" value="4Fe-4S_dom"/>
</dbReference>
<evidence type="ECO:0000256" key="1">
    <source>
        <dbReference type="ARBA" id="ARBA00022485"/>
    </source>
</evidence>
<keyword evidence="4" id="KW-0411">Iron-sulfur</keyword>
<reference evidence="6 7" key="1">
    <citation type="journal article" date="2010" name="Stand. Genomic Sci.">
        <title>Complete genome sequence of Archaeoglobus profundus type strain (AV18).</title>
        <authorList>
            <person name="von Jan M."/>
            <person name="Lapidus A."/>
            <person name="Del Rio T.G."/>
            <person name="Copeland A."/>
            <person name="Tice H."/>
            <person name="Cheng J.F."/>
            <person name="Lucas S."/>
            <person name="Chen F."/>
            <person name="Nolan M."/>
            <person name="Goodwin L."/>
            <person name="Han C."/>
            <person name="Pitluck S."/>
            <person name="Liolios K."/>
            <person name="Ivanova N."/>
            <person name="Mavromatis K."/>
            <person name="Ovchinnikova G."/>
            <person name="Chertkov O."/>
            <person name="Pati A."/>
            <person name="Chen A."/>
            <person name="Palaniappan K."/>
            <person name="Land M."/>
            <person name="Hauser L."/>
            <person name="Chang Y.J."/>
            <person name="Jeffries C.D."/>
            <person name="Saunders E."/>
            <person name="Brettin T."/>
            <person name="Detter J.C."/>
            <person name="Chain P."/>
            <person name="Eichinger K."/>
            <person name="Huber H."/>
            <person name="Spring S."/>
            <person name="Rohde M."/>
            <person name="Goker M."/>
            <person name="Wirth R."/>
            <person name="Woyke T."/>
            <person name="Bristow J."/>
            <person name="Eisen J.A."/>
            <person name="Markowitz V."/>
            <person name="Hugenholtz P."/>
            <person name="Kyrpides N.C."/>
            <person name="Klenk H.P."/>
        </authorList>
    </citation>
    <scope>NUCLEOTIDE SEQUENCE [LARGE SCALE GENOMIC DNA]</scope>
    <source>
        <strain evidence="7">DSM 5631 / JCM 9629 / NBRC 100127 / Av18</strain>
    </source>
</reference>
<dbReference type="HOGENOM" id="CLU_111491_0_0_2"/>
<evidence type="ECO:0000313" key="7">
    <source>
        <dbReference type="Proteomes" id="UP000001901"/>
    </source>
</evidence>
<dbReference type="KEGG" id="apo:Arcpr_0685"/>
<dbReference type="EMBL" id="CP001857">
    <property type="protein sequence ID" value="ADB57749.1"/>
    <property type="molecule type" value="Genomic_DNA"/>
</dbReference>
<dbReference type="GO" id="GO:0051539">
    <property type="term" value="F:4 iron, 4 sulfur cluster binding"/>
    <property type="evidence" value="ECO:0007669"/>
    <property type="project" value="UniProtKB-KW"/>
</dbReference>
<dbReference type="PANTHER" id="PTHR40101">
    <property type="entry name" value="CONSERVED PROTEIN"/>
    <property type="match status" value="1"/>
</dbReference>
<dbReference type="InterPro" id="IPR019224">
    <property type="entry name" value="DUF2148"/>
</dbReference>
<accession>D2RHH4</accession>
<keyword evidence="1" id="KW-0004">4Fe-4S</keyword>
<evidence type="ECO:0000313" key="6">
    <source>
        <dbReference type="EMBL" id="ADB57749.1"/>
    </source>
</evidence>
<evidence type="ECO:0000256" key="4">
    <source>
        <dbReference type="ARBA" id="ARBA00023014"/>
    </source>
</evidence>